<evidence type="ECO:0000313" key="2">
    <source>
        <dbReference type="EMBL" id="AUW94090.1"/>
    </source>
</evidence>
<organism evidence="2 3">
    <name type="scientific">Sulfobacillus thermotolerans</name>
    <dbReference type="NCBI Taxonomy" id="338644"/>
    <lineage>
        <taxon>Bacteria</taxon>
        <taxon>Bacillati</taxon>
        <taxon>Bacillota</taxon>
        <taxon>Clostridia</taxon>
        <taxon>Eubacteriales</taxon>
        <taxon>Clostridiales Family XVII. Incertae Sedis</taxon>
        <taxon>Sulfobacillus</taxon>
    </lineage>
</organism>
<protein>
    <recommendedName>
        <fullName evidence="4">Flp pilus-assembly TadG-like N-terminal domain-containing protein</fullName>
    </recommendedName>
</protein>
<keyword evidence="1" id="KW-0472">Membrane</keyword>
<reference evidence="2 3" key="1">
    <citation type="journal article" date="2019" name="Sci. Rep.">
        <title>Sulfobacillus thermotolerans: new insights into resistance and metabolic capacities of acidophilic chemolithotrophs.</title>
        <authorList>
            <person name="Panyushkina A.E."/>
            <person name="Babenko V.V."/>
            <person name="Nikitina A.S."/>
            <person name="Selezneva O.V."/>
            <person name="Tsaplina I.A."/>
            <person name="Letarova M.A."/>
            <person name="Kostryukova E.S."/>
            <person name="Letarov A.V."/>
        </authorList>
    </citation>
    <scope>NUCLEOTIDE SEQUENCE [LARGE SCALE GENOMIC DNA]</scope>
    <source>
        <strain evidence="2 3">Kr1</strain>
    </source>
</reference>
<name>A0ABN5H038_9FIRM</name>
<proteinExistence type="predicted"/>
<feature type="transmembrane region" description="Helical" evidence="1">
    <location>
        <begin position="9"/>
        <end position="28"/>
    </location>
</feature>
<evidence type="ECO:0000313" key="3">
    <source>
        <dbReference type="Proteomes" id="UP000325292"/>
    </source>
</evidence>
<evidence type="ECO:0000256" key="1">
    <source>
        <dbReference type="SAM" id="Phobius"/>
    </source>
</evidence>
<sequence>MLQHRGGNVFIWTLLWLMLVMGVLPMFIDTAVLMERHQALVDAMDSALLAVQSQHGPANEAESLFTTDLESELPQMPLRTMSFLDEKGTLTATVQMTVALPIIAGPWNLVTTQGSVSIT</sequence>
<accession>A0ABN5H038</accession>
<dbReference type="EMBL" id="CP019454">
    <property type="protein sequence ID" value="AUW94090.1"/>
    <property type="molecule type" value="Genomic_DNA"/>
</dbReference>
<dbReference type="Proteomes" id="UP000325292">
    <property type="component" value="Chromosome"/>
</dbReference>
<keyword evidence="1" id="KW-0812">Transmembrane</keyword>
<keyword evidence="1" id="KW-1133">Transmembrane helix</keyword>
<gene>
    <name evidence="2" type="ORF">BXT84_09105</name>
</gene>
<keyword evidence="3" id="KW-1185">Reference proteome</keyword>
<evidence type="ECO:0008006" key="4">
    <source>
        <dbReference type="Google" id="ProtNLM"/>
    </source>
</evidence>